<dbReference type="EMBL" id="JAWJBA010001114">
    <property type="protein sequence ID" value="MDV2687719.1"/>
    <property type="molecule type" value="Genomic_DNA"/>
</dbReference>
<sequence>QQLNSVLTVGAYDYPQAQPLVIPEQISKSDGIMPPPIPDEMATGKLSGFSDNYHQSLTLDPLSSQEMEQSGQLLLSK</sequence>
<name>A0ABU3XJY1_9BACI</name>
<dbReference type="RefSeq" id="WP_317124545.1">
    <property type="nucleotide sequence ID" value="NZ_JAWJBA010001114.1"/>
</dbReference>
<evidence type="ECO:0000313" key="2">
    <source>
        <dbReference type="EMBL" id="MDV2687719.1"/>
    </source>
</evidence>
<feature type="non-terminal residue" evidence="2">
    <location>
        <position position="1"/>
    </location>
</feature>
<protein>
    <submittedName>
        <fullName evidence="2">Uncharacterized protein</fullName>
    </submittedName>
</protein>
<keyword evidence="3" id="KW-1185">Reference proteome</keyword>
<organism evidence="2 3">
    <name type="scientific">Alkalihalophilus lindianensis</name>
    <dbReference type="NCBI Taxonomy" id="1630542"/>
    <lineage>
        <taxon>Bacteria</taxon>
        <taxon>Bacillati</taxon>
        <taxon>Bacillota</taxon>
        <taxon>Bacilli</taxon>
        <taxon>Bacillales</taxon>
        <taxon>Bacillaceae</taxon>
        <taxon>Alkalihalophilus</taxon>
    </lineage>
</organism>
<evidence type="ECO:0000313" key="3">
    <source>
        <dbReference type="Proteomes" id="UP001287282"/>
    </source>
</evidence>
<reference evidence="2 3" key="1">
    <citation type="submission" date="2023-10" db="EMBL/GenBank/DDBJ databases">
        <title>Screening of Alkalihalobacillus lindianensis BZ-TG-R113 and Its Alleviation of Salt Stress on Rapeseed Growth.</title>
        <authorList>
            <person name="Zhao B."/>
            <person name="Guo T."/>
        </authorList>
    </citation>
    <scope>NUCLEOTIDE SEQUENCE [LARGE SCALE GENOMIC DNA]</scope>
    <source>
        <strain evidence="2 3">BZ-TG-R113</strain>
    </source>
</reference>
<gene>
    <name evidence="2" type="ORF">RYX56_25560</name>
</gene>
<feature type="non-terminal residue" evidence="2">
    <location>
        <position position="77"/>
    </location>
</feature>
<proteinExistence type="predicted"/>
<accession>A0ABU3XJY1</accession>
<dbReference type="Proteomes" id="UP001287282">
    <property type="component" value="Unassembled WGS sequence"/>
</dbReference>
<evidence type="ECO:0000256" key="1">
    <source>
        <dbReference type="SAM" id="MobiDB-lite"/>
    </source>
</evidence>
<feature type="region of interest" description="Disordered" evidence="1">
    <location>
        <begin position="27"/>
        <end position="50"/>
    </location>
</feature>
<feature type="region of interest" description="Disordered" evidence="1">
    <location>
        <begin position="58"/>
        <end position="77"/>
    </location>
</feature>
<comment type="caution">
    <text evidence="2">The sequence shown here is derived from an EMBL/GenBank/DDBJ whole genome shotgun (WGS) entry which is preliminary data.</text>
</comment>